<dbReference type="OrthoDB" id="2018987at2759"/>
<dbReference type="Pfam" id="PF11961">
    <property type="entry name" value="DUF3475"/>
    <property type="match status" value="1"/>
</dbReference>
<organism evidence="4 5">
    <name type="scientific">Trema orientale</name>
    <name type="common">Charcoal tree</name>
    <name type="synonym">Celtis orientalis</name>
    <dbReference type="NCBI Taxonomy" id="63057"/>
    <lineage>
        <taxon>Eukaryota</taxon>
        <taxon>Viridiplantae</taxon>
        <taxon>Streptophyta</taxon>
        <taxon>Embryophyta</taxon>
        <taxon>Tracheophyta</taxon>
        <taxon>Spermatophyta</taxon>
        <taxon>Magnoliopsida</taxon>
        <taxon>eudicotyledons</taxon>
        <taxon>Gunneridae</taxon>
        <taxon>Pentapetalae</taxon>
        <taxon>rosids</taxon>
        <taxon>fabids</taxon>
        <taxon>Rosales</taxon>
        <taxon>Cannabaceae</taxon>
        <taxon>Trema</taxon>
    </lineage>
</organism>
<evidence type="ECO:0000313" key="5">
    <source>
        <dbReference type="Proteomes" id="UP000237000"/>
    </source>
</evidence>
<comment type="caution">
    <text evidence="4">The sequence shown here is derived from an EMBL/GenBank/DDBJ whole genome shotgun (WGS) entry which is preliminary data.</text>
</comment>
<dbReference type="InterPro" id="IPR007700">
    <property type="entry name" value="DUF668"/>
</dbReference>
<reference evidence="5" key="1">
    <citation type="submission" date="2016-06" db="EMBL/GenBank/DDBJ databases">
        <title>Parallel loss of symbiosis genes in relatives of nitrogen-fixing non-legume Parasponia.</title>
        <authorList>
            <person name="Van Velzen R."/>
            <person name="Holmer R."/>
            <person name="Bu F."/>
            <person name="Rutten L."/>
            <person name="Van Zeijl A."/>
            <person name="Liu W."/>
            <person name="Santuari L."/>
            <person name="Cao Q."/>
            <person name="Sharma T."/>
            <person name="Shen D."/>
            <person name="Roswanjaya Y."/>
            <person name="Wardhani T."/>
            <person name="Kalhor M.S."/>
            <person name="Jansen J."/>
            <person name="Van den Hoogen J."/>
            <person name="Gungor B."/>
            <person name="Hartog M."/>
            <person name="Hontelez J."/>
            <person name="Verver J."/>
            <person name="Yang W.-C."/>
            <person name="Schijlen E."/>
            <person name="Repin R."/>
            <person name="Schilthuizen M."/>
            <person name="Schranz E."/>
            <person name="Heidstra R."/>
            <person name="Miyata K."/>
            <person name="Fedorova E."/>
            <person name="Kohlen W."/>
            <person name="Bisseling T."/>
            <person name="Smit S."/>
            <person name="Geurts R."/>
        </authorList>
    </citation>
    <scope>NUCLEOTIDE SEQUENCE [LARGE SCALE GENOMIC DNA]</scope>
    <source>
        <strain evidence="5">cv. RG33-2</strain>
    </source>
</reference>
<accession>A0A2P5BW24</accession>
<feature type="compositionally biased region" description="Polar residues" evidence="1">
    <location>
        <begin position="298"/>
        <end position="309"/>
    </location>
</feature>
<dbReference type="PANTHER" id="PTHR31371">
    <property type="entry name" value="BNAC09G50660D PROTEIN"/>
    <property type="match status" value="1"/>
</dbReference>
<protein>
    <recommendedName>
        <fullName evidence="6">DUF668 domain-containing protein</fullName>
    </recommendedName>
</protein>
<feature type="domain" description="DUF668" evidence="2">
    <location>
        <begin position="389"/>
        <end position="480"/>
    </location>
</feature>
<evidence type="ECO:0000259" key="3">
    <source>
        <dbReference type="Pfam" id="PF11961"/>
    </source>
</evidence>
<evidence type="ECO:0000256" key="1">
    <source>
        <dbReference type="SAM" id="MobiDB-lite"/>
    </source>
</evidence>
<dbReference type="EMBL" id="JXTC01000451">
    <property type="protein sequence ID" value="PON52971.1"/>
    <property type="molecule type" value="Genomic_DNA"/>
</dbReference>
<dbReference type="PANTHER" id="PTHR31371:SF4">
    <property type="entry name" value="DUF668 DOMAIN-CONTAINING PROTEIN"/>
    <property type="match status" value="1"/>
</dbReference>
<dbReference type="Proteomes" id="UP000237000">
    <property type="component" value="Unassembled WGS sequence"/>
</dbReference>
<feature type="domain" description="DUF3475" evidence="3">
    <location>
        <begin position="21"/>
        <end position="77"/>
    </location>
</feature>
<dbReference type="AlphaFoldDB" id="A0A2P5BW24"/>
<evidence type="ECO:0008006" key="6">
    <source>
        <dbReference type="Google" id="ProtNLM"/>
    </source>
</evidence>
<evidence type="ECO:0000259" key="2">
    <source>
        <dbReference type="Pfam" id="PF05003"/>
    </source>
</evidence>
<proteinExistence type="predicted"/>
<dbReference type="GO" id="GO:0045927">
    <property type="term" value="P:positive regulation of growth"/>
    <property type="evidence" value="ECO:0007669"/>
    <property type="project" value="InterPro"/>
</dbReference>
<evidence type="ECO:0000313" key="4">
    <source>
        <dbReference type="EMBL" id="PON52971.1"/>
    </source>
</evidence>
<gene>
    <name evidence="4" type="ORF">TorRG33x02_306850</name>
</gene>
<name>A0A2P5BW24_TREOI</name>
<dbReference type="STRING" id="63057.A0A2P5BW24"/>
<feature type="region of interest" description="Disordered" evidence="1">
    <location>
        <begin position="291"/>
        <end position="316"/>
    </location>
</feature>
<dbReference type="InParanoid" id="A0A2P5BW24"/>
<dbReference type="InterPro" id="IPR021864">
    <property type="entry name" value="DUF3475"/>
</dbReference>
<sequence>MVSLRFPWKSYGENPEPVIGILGFEVAGLMSKVVNLWHCLSDKEVQRLREQIEDSVGVKRLVSEDDDYLMELALEEIIENFGCLSKSVVRLSRRCKDPLYHCLEQFFKDPAQNYFQWFGLVYRWKKMEKKVNKMDRFIAVTMQLSQEQEVLAELEQTLRRMQKNSQLDRVKLLEFQQKVMWQHQEVKNLRGLSPSVRTYDYIVRLLARSLFTILEKLKLVFGVNQMASEEGKNNCEPRSSDCLLHSQSFSAYLQSTVHPTEANLCGFSSGPPVRSISKQGTNAVKSRLTDLLQDDPHQSSTQRGKLQNSKSRRHRGSFSGCMIGGSYSPIVEICKPTVGGSMRLSPTYMKNVDNMKNSSKAPLSSSNSVFLKLAMFNSKSKLLNVRASTLGEAALALHYANVIILIEKLASSPHLISPDARDDLFNMLPTTIRAALRAKLKSFAKTMDSSVYNPALAAEWNLALFRILEWLAPLAQNMIRWHSERNIEKQHEVAKTNVLLVQTLYHANQPKTEAAITELLIGLNYISRIGGVNEGSAGNQTCGEILSGNRLYHA</sequence>
<keyword evidence="5" id="KW-1185">Reference proteome</keyword>
<dbReference type="Pfam" id="PF05003">
    <property type="entry name" value="DUF668"/>
    <property type="match status" value="1"/>
</dbReference>